<reference evidence="2" key="1">
    <citation type="submission" date="2023-07" db="EMBL/GenBank/DDBJ databases">
        <title>Genomic Encyclopedia of Type Strains, Phase IV (KMG-IV): sequencing the most valuable type-strain genomes for metagenomic binning, comparative biology and taxonomic classification.</title>
        <authorList>
            <person name="Goeker M."/>
        </authorList>
    </citation>
    <scope>NUCLEOTIDE SEQUENCE [LARGE SCALE GENOMIC DNA]</scope>
    <source>
        <strain evidence="2">DSM 22019</strain>
    </source>
</reference>
<accession>A0ABU0NEW4</accession>
<dbReference type="InterPro" id="IPR001173">
    <property type="entry name" value="Glyco_trans_2-like"/>
</dbReference>
<name>A0ABU0NEW4_9MOLU</name>
<gene>
    <name evidence="2" type="ORF">J2Z63_000592</name>
</gene>
<evidence type="ECO:0000313" key="3">
    <source>
        <dbReference type="Proteomes" id="UP001236620"/>
    </source>
</evidence>
<evidence type="ECO:0000313" key="2">
    <source>
        <dbReference type="EMBL" id="MDQ0567945.1"/>
    </source>
</evidence>
<protein>
    <submittedName>
        <fullName evidence="2">Glycosyltransferase involved in cell wall biosynthesis</fullName>
    </submittedName>
</protein>
<dbReference type="EMBL" id="JAUSWP010000005">
    <property type="protein sequence ID" value="MDQ0567945.1"/>
    <property type="molecule type" value="Genomic_DNA"/>
</dbReference>
<dbReference type="RefSeq" id="WP_307445095.1">
    <property type="nucleotide sequence ID" value="NZ_JAUSWP010000005.1"/>
</dbReference>
<sequence>MQVSFVISSQSSLERLKKTVDSILNQKNKSFEIIILFDSKVDAEKKEYLNELFEQNQNIIISENSKMQDTAQHWNISKLLASGKYMVFVKEGDHIFENFVDEIEKISNNHNPDMIQFDLEYYGLLEETSAKTLLQTNKLYDLENEKEVYAYIRRIIYSKAFKTQICKENKISFRPKVRFDSLFTFEFLKHSKTFFATDKVLTKHKVSVMKYSAFDIINQWPHIMNYFRATGEYKQIADELHYAYYYELCYNFLNLVSLFDDAVLYKNVLNKCQFKVKNKIDKFIKVNKIFLENKDEKFSQRVKKFNEHIDSELNKIK</sequence>
<comment type="caution">
    <text evidence="2">The sequence shown here is derived from an EMBL/GenBank/DDBJ whole genome shotgun (WGS) entry which is preliminary data.</text>
</comment>
<dbReference type="Gene3D" id="3.90.550.10">
    <property type="entry name" value="Spore Coat Polysaccharide Biosynthesis Protein SpsA, Chain A"/>
    <property type="match status" value="1"/>
</dbReference>
<keyword evidence="3" id="KW-1185">Reference proteome</keyword>
<dbReference type="InterPro" id="IPR029044">
    <property type="entry name" value="Nucleotide-diphossugar_trans"/>
</dbReference>
<evidence type="ECO:0000259" key="1">
    <source>
        <dbReference type="Pfam" id="PF00535"/>
    </source>
</evidence>
<feature type="domain" description="Glycosyltransferase 2-like" evidence="1">
    <location>
        <begin position="4"/>
        <end position="89"/>
    </location>
</feature>
<dbReference type="Pfam" id="PF00535">
    <property type="entry name" value="Glycos_transf_2"/>
    <property type="match status" value="1"/>
</dbReference>
<dbReference type="SUPFAM" id="SSF53448">
    <property type="entry name" value="Nucleotide-diphospho-sugar transferases"/>
    <property type="match status" value="1"/>
</dbReference>
<dbReference type="Proteomes" id="UP001236620">
    <property type="component" value="Unassembled WGS sequence"/>
</dbReference>
<organism evidence="2 3">
    <name type="scientific">Mycoplasma yeatsii</name>
    <dbReference type="NCBI Taxonomy" id="51365"/>
    <lineage>
        <taxon>Bacteria</taxon>
        <taxon>Bacillati</taxon>
        <taxon>Mycoplasmatota</taxon>
        <taxon>Mollicutes</taxon>
        <taxon>Mycoplasmataceae</taxon>
        <taxon>Mycoplasma</taxon>
    </lineage>
</organism>
<proteinExistence type="predicted"/>